<comment type="similarity">
    <text evidence="2">Belongs to the YkuD family.</text>
</comment>
<comment type="caution">
    <text evidence="9">The sequence shown here is derived from an EMBL/GenBank/DDBJ whole genome shotgun (WGS) entry which is preliminary data.</text>
</comment>
<dbReference type="GO" id="GO:0004180">
    <property type="term" value="F:carboxypeptidase activity"/>
    <property type="evidence" value="ECO:0007669"/>
    <property type="project" value="UniProtKB-ARBA"/>
</dbReference>
<evidence type="ECO:0000313" key="10">
    <source>
        <dbReference type="Proteomes" id="UP000191980"/>
    </source>
</evidence>
<keyword evidence="4 7" id="KW-0133">Cell shape</keyword>
<dbReference type="RefSeq" id="WP_080522270.1">
    <property type="nucleotide sequence ID" value="NZ_LPUF01000001.1"/>
</dbReference>
<evidence type="ECO:0000256" key="6">
    <source>
        <dbReference type="ARBA" id="ARBA00023316"/>
    </source>
</evidence>
<accession>A0A1V8M7Z7</accession>
<dbReference type="InterPro" id="IPR038063">
    <property type="entry name" value="Transpep_catalytic_dom"/>
</dbReference>
<protein>
    <recommendedName>
        <fullName evidence="8">L,D-TPase catalytic domain-containing protein</fullName>
    </recommendedName>
</protein>
<evidence type="ECO:0000256" key="1">
    <source>
        <dbReference type="ARBA" id="ARBA00004752"/>
    </source>
</evidence>
<dbReference type="Proteomes" id="UP000191980">
    <property type="component" value="Unassembled WGS sequence"/>
</dbReference>
<comment type="pathway">
    <text evidence="1 7">Cell wall biogenesis; peptidoglycan biosynthesis.</text>
</comment>
<organism evidence="9 10">
    <name type="scientific">Methyloprofundus sedimenti</name>
    <dbReference type="NCBI Taxonomy" id="1420851"/>
    <lineage>
        <taxon>Bacteria</taxon>
        <taxon>Pseudomonadati</taxon>
        <taxon>Pseudomonadota</taxon>
        <taxon>Gammaproteobacteria</taxon>
        <taxon>Methylococcales</taxon>
        <taxon>Methylococcaceae</taxon>
        <taxon>Methyloprofundus</taxon>
    </lineage>
</organism>
<dbReference type="UniPathway" id="UPA00219"/>
<dbReference type="PANTHER" id="PTHR36699">
    <property type="entry name" value="LD-TRANSPEPTIDASE"/>
    <property type="match status" value="1"/>
</dbReference>
<dbReference type="GO" id="GO:0009252">
    <property type="term" value="P:peptidoglycan biosynthetic process"/>
    <property type="evidence" value="ECO:0007669"/>
    <property type="project" value="UniProtKB-UniPathway"/>
</dbReference>
<dbReference type="PANTHER" id="PTHR36699:SF1">
    <property type="entry name" value="L,D-TRANSPEPTIDASE YAFK-RELATED"/>
    <property type="match status" value="1"/>
</dbReference>
<dbReference type="GO" id="GO:0071555">
    <property type="term" value="P:cell wall organization"/>
    <property type="evidence" value="ECO:0007669"/>
    <property type="project" value="UniProtKB-UniRule"/>
</dbReference>
<feature type="active site" description="Nucleophile" evidence="7">
    <location>
        <position position="155"/>
    </location>
</feature>
<evidence type="ECO:0000256" key="4">
    <source>
        <dbReference type="ARBA" id="ARBA00022960"/>
    </source>
</evidence>
<evidence type="ECO:0000313" key="9">
    <source>
        <dbReference type="EMBL" id="OQK17659.1"/>
    </source>
</evidence>
<evidence type="ECO:0000256" key="3">
    <source>
        <dbReference type="ARBA" id="ARBA00022679"/>
    </source>
</evidence>
<keyword evidence="6 7" id="KW-0961">Cell wall biogenesis/degradation</keyword>
<proteinExistence type="inferred from homology"/>
<name>A0A1V8M7Z7_9GAMM</name>
<dbReference type="STRING" id="1420851.AU255_07280"/>
<dbReference type="Gene3D" id="2.40.440.10">
    <property type="entry name" value="L,D-transpeptidase catalytic domain-like"/>
    <property type="match status" value="1"/>
</dbReference>
<dbReference type="Pfam" id="PF03734">
    <property type="entry name" value="YkuD"/>
    <property type="match status" value="1"/>
</dbReference>
<gene>
    <name evidence="9" type="ORF">AU255_07280</name>
</gene>
<evidence type="ECO:0000259" key="8">
    <source>
        <dbReference type="PROSITE" id="PS52029"/>
    </source>
</evidence>
<dbReference type="SUPFAM" id="SSF141523">
    <property type="entry name" value="L,D-transpeptidase catalytic domain-like"/>
    <property type="match status" value="1"/>
</dbReference>
<dbReference type="CDD" id="cd16913">
    <property type="entry name" value="YkuD_like"/>
    <property type="match status" value="1"/>
</dbReference>
<dbReference type="PROSITE" id="PS52029">
    <property type="entry name" value="LD_TPASE"/>
    <property type="match status" value="1"/>
</dbReference>
<evidence type="ECO:0000256" key="5">
    <source>
        <dbReference type="ARBA" id="ARBA00022984"/>
    </source>
</evidence>
<evidence type="ECO:0000256" key="7">
    <source>
        <dbReference type="PROSITE-ProRule" id="PRU01373"/>
    </source>
</evidence>
<dbReference type="InterPro" id="IPR005490">
    <property type="entry name" value="LD_TPept_cat_dom"/>
</dbReference>
<feature type="domain" description="L,D-TPase catalytic" evidence="8">
    <location>
        <begin position="22"/>
        <end position="179"/>
    </location>
</feature>
<dbReference type="OrthoDB" id="9809748at2"/>
<reference evidence="9 10" key="1">
    <citation type="submission" date="2015-12" db="EMBL/GenBank/DDBJ databases">
        <authorList>
            <person name="Shamseldin A."/>
            <person name="Moawad H."/>
            <person name="Abd El-Rahim W.M."/>
            <person name="Sadowsky M.J."/>
        </authorList>
    </citation>
    <scope>NUCLEOTIDE SEQUENCE [LARGE SCALE GENOMIC DNA]</scope>
    <source>
        <strain evidence="9 10">WF1</strain>
    </source>
</reference>
<keyword evidence="3" id="KW-0808">Transferase</keyword>
<sequence length="179" mass="20265">MRYFIFLFLFFFACFSIAEETTWLLIDTQKKVIEVKQGWRTLASFTGISIGRAGAKLKQKIGDNITPLGTYEIAYIKDNSHFSRFFGLNYPSMADAESAIMDKRISDLEFQEIKLAHSNNMLPPQDTALGGYIGIHGIGQGNKNIHGVFDWTQGCVALSNQQIDQLAIWIYQGMRVQIK</sequence>
<evidence type="ECO:0000256" key="2">
    <source>
        <dbReference type="ARBA" id="ARBA00005992"/>
    </source>
</evidence>
<dbReference type="GO" id="GO:0016740">
    <property type="term" value="F:transferase activity"/>
    <property type="evidence" value="ECO:0007669"/>
    <property type="project" value="UniProtKB-KW"/>
</dbReference>
<feature type="active site" description="Proton donor/acceptor" evidence="7">
    <location>
        <position position="136"/>
    </location>
</feature>
<keyword evidence="5 7" id="KW-0573">Peptidoglycan synthesis</keyword>
<dbReference type="AlphaFoldDB" id="A0A1V8M7Z7"/>
<keyword evidence="10" id="KW-1185">Reference proteome</keyword>
<dbReference type="GO" id="GO:0008360">
    <property type="term" value="P:regulation of cell shape"/>
    <property type="evidence" value="ECO:0007669"/>
    <property type="project" value="UniProtKB-UniRule"/>
</dbReference>
<dbReference type="EMBL" id="LPUF01000001">
    <property type="protein sequence ID" value="OQK17659.1"/>
    <property type="molecule type" value="Genomic_DNA"/>
</dbReference>